<dbReference type="Proteomes" id="UP000807769">
    <property type="component" value="Unassembled WGS sequence"/>
</dbReference>
<dbReference type="GeneID" id="64623207"/>
<evidence type="ECO:0008006" key="3">
    <source>
        <dbReference type="Google" id="ProtNLM"/>
    </source>
</evidence>
<protein>
    <recommendedName>
        <fullName evidence="3">C2H2-type domain-containing protein</fullName>
    </recommendedName>
</protein>
<keyword evidence="2" id="KW-1185">Reference proteome</keyword>
<dbReference type="Gene3D" id="3.30.160.60">
    <property type="entry name" value="Classic Zinc Finger"/>
    <property type="match status" value="1"/>
</dbReference>
<comment type="caution">
    <text evidence="1">The sequence shown here is derived from an EMBL/GenBank/DDBJ whole genome shotgun (WGS) entry which is preliminary data.</text>
</comment>
<dbReference type="EMBL" id="JABBWG010000012">
    <property type="protein sequence ID" value="KAG1818022.1"/>
    <property type="molecule type" value="Genomic_DNA"/>
</dbReference>
<reference evidence="1" key="1">
    <citation type="journal article" date="2020" name="New Phytol.">
        <title>Comparative genomics reveals dynamic genome evolution in host specialist ectomycorrhizal fungi.</title>
        <authorList>
            <person name="Lofgren L.A."/>
            <person name="Nguyen N.H."/>
            <person name="Vilgalys R."/>
            <person name="Ruytinx J."/>
            <person name="Liao H.L."/>
            <person name="Branco S."/>
            <person name="Kuo A."/>
            <person name="LaButti K."/>
            <person name="Lipzen A."/>
            <person name="Andreopoulos W."/>
            <person name="Pangilinan J."/>
            <person name="Riley R."/>
            <person name="Hundley H."/>
            <person name="Na H."/>
            <person name="Barry K."/>
            <person name="Grigoriev I.V."/>
            <person name="Stajich J.E."/>
            <person name="Kennedy P.G."/>
        </authorList>
    </citation>
    <scope>NUCLEOTIDE SEQUENCE</scope>
    <source>
        <strain evidence="1">MN1</strain>
    </source>
</reference>
<name>A0A9P7ECS5_9AGAM</name>
<organism evidence="1 2">
    <name type="scientific">Suillus subaureus</name>
    <dbReference type="NCBI Taxonomy" id="48587"/>
    <lineage>
        <taxon>Eukaryota</taxon>
        <taxon>Fungi</taxon>
        <taxon>Dikarya</taxon>
        <taxon>Basidiomycota</taxon>
        <taxon>Agaricomycotina</taxon>
        <taxon>Agaricomycetes</taxon>
        <taxon>Agaricomycetidae</taxon>
        <taxon>Boletales</taxon>
        <taxon>Suillineae</taxon>
        <taxon>Suillaceae</taxon>
        <taxon>Suillus</taxon>
    </lineage>
</organism>
<dbReference type="AlphaFoldDB" id="A0A9P7ECS5"/>
<dbReference type="OrthoDB" id="8922241at2759"/>
<evidence type="ECO:0000313" key="2">
    <source>
        <dbReference type="Proteomes" id="UP000807769"/>
    </source>
</evidence>
<dbReference type="RefSeq" id="XP_041194082.1">
    <property type="nucleotide sequence ID" value="XM_041329190.1"/>
</dbReference>
<accession>A0A9P7ECS5</accession>
<gene>
    <name evidence="1" type="ORF">BJ212DRAFT_120920</name>
</gene>
<sequence>MNANRWSEFSMIHDMLLEQKGVNPILIDQEILRDQNDEVIVHPCNWPGCTMHIGVELKQISKHLQKHHGINISATSEDTQKIPCLWTGCVDARTKPGNLPRHILSHLEVRQICSICGASLSRDDAFRRHTLEKPGCQDAKSVVRYGDKSLVIDKLCIEGGWSASQNVMCVP</sequence>
<proteinExistence type="predicted"/>
<evidence type="ECO:0000313" key="1">
    <source>
        <dbReference type="EMBL" id="KAG1818022.1"/>
    </source>
</evidence>